<dbReference type="Gene3D" id="3.40.50.2300">
    <property type="match status" value="1"/>
</dbReference>
<evidence type="ECO:0000256" key="2">
    <source>
        <dbReference type="ARBA" id="ARBA00022692"/>
    </source>
</evidence>
<evidence type="ECO:0000313" key="7">
    <source>
        <dbReference type="Proteomes" id="UP000198716"/>
    </source>
</evidence>
<dbReference type="RefSeq" id="WP_092926695.1">
    <property type="nucleotide sequence ID" value="NZ_FOMZ01000006.1"/>
</dbReference>
<dbReference type="Pfam" id="PF01094">
    <property type="entry name" value="ANF_receptor"/>
    <property type="match status" value="1"/>
</dbReference>
<comment type="subcellular location">
    <subcellularLocation>
        <location evidence="1">Membrane</location>
    </subcellularLocation>
</comment>
<dbReference type="AlphaFoldDB" id="A0A1I1WZN8"/>
<dbReference type="EMBL" id="FOMZ01000006">
    <property type="protein sequence ID" value="SFE00451.1"/>
    <property type="molecule type" value="Genomic_DNA"/>
</dbReference>
<reference evidence="7" key="1">
    <citation type="submission" date="2016-10" db="EMBL/GenBank/DDBJ databases">
        <authorList>
            <person name="Varghese N."/>
            <person name="Submissions S."/>
        </authorList>
    </citation>
    <scope>NUCLEOTIDE SEQUENCE [LARGE SCALE GENOMIC DNA]</scope>
    <source>
        <strain evidence="7">DSM 45004</strain>
    </source>
</reference>
<dbReference type="Proteomes" id="UP000198716">
    <property type="component" value="Unassembled WGS sequence"/>
</dbReference>
<keyword evidence="2" id="KW-0812">Transmembrane</keyword>
<evidence type="ECO:0000259" key="5">
    <source>
        <dbReference type="Pfam" id="PF01094"/>
    </source>
</evidence>
<dbReference type="GO" id="GO:0016020">
    <property type="term" value="C:membrane"/>
    <property type="evidence" value="ECO:0007669"/>
    <property type="project" value="UniProtKB-SubCell"/>
</dbReference>
<sequence length="930" mass="103042">MESDRSLPHFTGLHALLTLIRNLYHRPRLLTAPSPHDRRGDQPLPLVCLHRDHSVTDFLPTLKESLDTALPQVPHALIDADEVVDTTTDDPTTQRLLPLLHAIQQELGKDEFTSGGVGEFDNYKLIEWLTRQHLPPEQGKRDKPILHLLREWTGGRPGTGGLRTLISEVPHALTRFVLSVFLWIGQLLGMRWLAGRVPGLGREARWIMRQPFMVPRHSIGLQGFAERLTLDRRASESQEQIKKLLLHAFLEDLRIAYRRRRLRILPHRAGWRRTTYTTVLLDNVRDTNGGWELLRLINEVRNETGKLDPLLVVAATDDPPQAPQDPNPSLTAAVHANEALSEWQRRLPTRRQKLAPDARYLHIELPAATPEAETTGEDRQAWQDAASWHPRRAPLLARRYVCEALVLVLLAAGLIQPAITVSQSWTSSCAAFERWSAGTVATRVSRLGAAGEQCLGYSDSAVQVFGANERLRYAQSAVHAQNERAKRLHADNPHRPYVTLIYFAGLTNSRFGPRTDHAVAEELEGLLLRQREQNKRSATEPLLRIIIANGGTGMRGAPEVTRELLVPLVDSDPTILGVVGMDRSVTETEQAIRILGEHGIPVLGSTLTSTELAELTPLYFQLVPGNEKQAELIVNYAAHLNSPKVTLYHPSTSGRNIYAATLVSALTEKFDSTDIALDERTWQRSVSELAPLCAEDTDRSREIAFYAGRENTFGDFLRTVRRNCPDSAELPMIVASDAVSRFVSDQRSRKTTEFNGVTVSYVGMGSPVILAGEDCVAGRANSLPAGGTQLNAFCSGYRELRETLRAQLPRAEAPNMPWPGERVGGLYDAAGLFVNAVIAIRHERGPTKSGLTPHRAEVAQQLRDTSFEGATGTIDFGRSQIADDRSLAVLRIDNISELRGPAGTPTCAYLIGTVYDGRHPSTATGCPRIE</sequence>
<dbReference type="CDD" id="cd06268">
    <property type="entry name" value="PBP1_ABC_transporter_LIVBP-like"/>
    <property type="match status" value="1"/>
</dbReference>
<keyword evidence="7" id="KW-1185">Reference proteome</keyword>
<evidence type="ECO:0000256" key="1">
    <source>
        <dbReference type="ARBA" id="ARBA00004370"/>
    </source>
</evidence>
<accession>A0A1I1WZN8</accession>
<dbReference type="InterPro" id="IPR001828">
    <property type="entry name" value="ANF_lig-bd_rcpt"/>
</dbReference>
<evidence type="ECO:0000313" key="6">
    <source>
        <dbReference type="EMBL" id="SFE00451.1"/>
    </source>
</evidence>
<evidence type="ECO:0000256" key="3">
    <source>
        <dbReference type="ARBA" id="ARBA00022989"/>
    </source>
</evidence>
<gene>
    <name evidence="6" type="ORF">SAMN04487819_106205</name>
</gene>
<dbReference type="InterPro" id="IPR028082">
    <property type="entry name" value="Peripla_BP_I"/>
</dbReference>
<protein>
    <submittedName>
        <fullName evidence="6">Periplasmic binding protein</fullName>
    </submittedName>
</protein>
<evidence type="ECO:0000256" key="4">
    <source>
        <dbReference type="ARBA" id="ARBA00023136"/>
    </source>
</evidence>
<organism evidence="6 7">
    <name type="scientific">Actinopolyspora alba</name>
    <dbReference type="NCBI Taxonomy" id="673379"/>
    <lineage>
        <taxon>Bacteria</taxon>
        <taxon>Bacillati</taxon>
        <taxon>Actinomycetota</taxon>
        <taxon>Actinomycetes</taxon>
        <taxon>Actinopolysporales</taxon>
        <taxon>Actinopolysporaceae</taxon>
        <taxon>Actinopolyspora</taxon>
        <taxon>Actinopolyspora alba group</taxon>
    </lineage>
</organism>
<proteinExistence type="predicted"/>
<feature type="domain" description="Receptor ligand binding region" evidence="5">
    <location>
        <begin position="575"/>
        <end position="878"/>
    </location>
</feature>
<keyword evidence="3" id="KW-1133">Transmembrane helix</keyword>
<dbReference type="SUPFAM" id="SSF53822">
    <property type="entry name" value="Periplasmic binding protein-like I"/>
    <property type="match status" value="1"/>
</dbReference>
<name>A0A1I1WZN8_9ACTN</name>
<keyword evidence="4" id="KW-0472">Membrane</keyword>